<dbReference type="PANTHER" id="PTHR16138:SF7">
    <property type="entry name" value="PALMITOYL-PROTEIN THIOESTERASE ABHD10, MITOCHONDRIAL"/>
    <property type="match status" value="1"/>
</dbReference>
<evidence type="ECO:0000313" key="4">
    <source>
        <dbReference type="Proteomes" id="UP000694388"/>
    </source>
</evidence>
<dbReference type="InterPro" id="IPR029058">
    <property type="entry name" value="AB_hydrolase_fold"/>
</dbReference>
<dbReference type="GeneTree" id="ENSGT00390000017765"/>
<dbReference type="InterPro" id="IPR052382">
    <property type="entry name" value="ABHD10_acyl-thioesterase"/>
</dbReference>
<dbReference type="AlphaFoldDB" id="A0A8C4QR01"/>
<keyword evidence="1" id="KW-0378">Hydrolase</keyword>
<dbReference type="PANTHER" id="PTHR16138">
    <property type="entry name" value="MYCOPHENOLIC ACID ACYL-GLUCURONIDE ESTERASE, MITOCHONDRIAL"/>
    <property type="match status" value="1"/>
</dbReference>
<sequence>NQPLEEIHCHEFLSIILEKATVQKLHRNGGPSLSYVQIDGKGPGVLYLPGFQSTMEGKKVAALEEYCRSVGHAFVRFDYSGCGTSEGDPEVVSLTEWKRDALAVLDELTSGPQVLVGSSMGAGFAVLLGLARPDQTAAIIGISPTPDFPLSSYNQLTAKYGPPEGYRIPLTAVSEAQTQVLLAASNSAIPLSCPVRFLCPLPVVPESQSSKRVHGAWESSLSLAAAFTGTDVTVVGRKGANLRMCGEAELRLLTTILDDLIEALRRTSLGLF</sequence>
<dbReference type="InterPro" id="IPR022742">
    <property type="entry name" value="Hydrolase_4"/>
</dbReference>
<dbReference type="Gene3D" id="3.40.50.1820">
    <property type="entry name" value="alpha/beta hydrolase"/>
    <property type="match status" value="1"/>
</dbReference>
<proteinExistence type="predicted"/>
<accession>A0A8C4QR01</accession>
<dbReference type="Pfam" id="PF12146">
    <property type="entry name" value="Hydrolase_4"/>
    <property type="match status" value="1"/>
</dbReference>
<protein>
    <submittedName>
        <fullName evidence="3">Transgelin 3b</fullName>
    </submittedName>
</protein>
<dbReference type="GO" id="GO:0004553">
    <property type="term" value="F:hydrolase activity, hydrolyzing O-glycosyl compounds"/>
    <property type="evidence" value="ECO:0007669"/>
    <property type="project" value="TreeGrafter"/>
</dbReference>
<reference evidence="3" key="1">
    <citation type="submission" date="2025-08" db="UniProtKB">
        <authorList>
            <consortium name="Ensembl"/>
        </authorList>
    </citation>
    <scope>IDENTIFICATION</scope>
</reference>
<dbReference type="GO" id="GO:0005739">
    <property type="term" value="C:mitochondrion"/>
    <property type="evidence" value="ECO:0007669"/>
    <property type="project" value="TreeGrafter"/>
</dbReference>
<feature type="domain" description="Serine aminopeptidase S33" evidence="2">
    <location>
        <begin position="61"/>
        <end position="149"/>
    </location>
</feature>
<organism evidence="3 4">
    <name type="scientific">Eptatretus burgeri</name>
    <name type="common">Inshore hagfish</name>
    <dbReference type="NCBI Taxonomy" id="7764"/>
    <lineage>
        <taxon>Eukaryota</taxon>
        <taxon>Metazoa</taxon>
        <taxon>Chordata</taxon>
        <taxon>Craniata</taxon>
        <taxon>Vertebrata</taxon>
        <taxon>Cyclostomata</taxon>
        <taxon>Myxini</taxon>
        <taxon>Myxiniformes</taxon>
        <taxon>Myxinidae</taxon>
        <taxon>Eptatretinae</taxon>
        <taxon>Eptatretus</taxon>
    </lineage>
</organism>
<keyword evidence="4" id="KW-1185">Reference proteome</keyword>
<evidence type="ECO:0000259" key="2">
    <source>
        <dbReference type="Pfam" id="PF12146"/>
    </source>
</evidence>
<dbReference type="GO" id="GO:0008474">
    <property type="term" value="F:palmitoyl-(protein) hydrolase activity"/>
    <property type="evidence" value="ECO:0007669"/>
    <property type="project" value="TreeGrafter"/>
</dbReference>
<dbReference type="OMA" id="RQAIMFS"/>
<dbReference type="Ensembl" id="ENSEBUT00000018741.1">
    <property type="protein sequence ID" value="ENSEBUP00000018165.1"/>
    <property type="gene ID" value="ENSEBUG00000011346.1"/>
</dbReference>
<dbReference type="Proteomes" id="UP000694388">
    <property type="component" value="Unplaced"/>
</dbReference>
<name>A0A8C4QR01_EPTBU</name>
<dbReference type="SUPFAM" id="SSF53474">
    <property type="entry name" value="alpha/beta-Hydrolases"/>
    <property type="match status" value="1"/>
</dbReference>
<reference evidence="3" key="2">
    <citation type="submission" date="2025-09" db="UniProtKB">
        <authorList>
            <consortium name="Ensembl"/>
        </authorList>
    </citation>
    <scope>IDENTIFICATION</scope>
</reference>
<evidence type="ECO:0000313" key="3">
    <source>
        <dbReference type="Ensembl" id="ENSEBUP00000018165.1"/>
    </source>
</evidence>
<evidence type="ECO:0000256" key="1">
    <source>
        <dbReference type="ARBA" id="ARBA00022801"/>
    </source>
</evidence>